<evidence type="ECO:0000256" key="4">
    <source>
        <dbReference type="ARBA" id="ARBA00023187"/>
    </source>
</evidence>
<dbReference type="CDD" id="cd22852">
    <property type="entry name" value="SMN_C"/>
    <property type="match status" value="1"/>
</dbReference>
<dbReference type="AlphaFoldDB" id="A0A0D2DXG4"/>
<dbReference type="STRING" id="1442368.A0A0D2DXG4"/>
<dbReference type="CDD" id="cd22851">
    <property type="entry name" value="SMN_N"/>
    <property type="match status" value="1"/>
</dbReference>
<dbReference type="GO" id="GO:0008380">
    <property type="term" value="P:RNA splicing"/>
    <property type="evidence" value="ECO:0007669"/>
    <property type="project" value="UniProtKB-KW"/>
</dbReference>
<feature type="region of interest" description="Disordered" evidence="6">
    <location>
        <begin position="232"/>
        <end position="258"/>
    </location>
</feature>
<dbReference type="GO" id="GO:0006397">
    <property type="term" value="P:mRNA processing"/>
    <property type="evidence" value="ECO:0007669"/>
    <property type="project" value="UniProtKB-KW"/>
</dbReference>
<organism evidence="8 9">
    <name type="scientific">Fonsecaea pedrosoi CBS 271.37</name>
    <dbReference type="NCBI Taxonomy" id="1442368"/>
    <lineage>
        <taxon>Eukaryota</taxon>
        <taxon>Fungi</taxon>
        <taxon>Dikarya</taxon>
        <taxon>Ascomycota</taxon>
        <taxon>Pezizomycotina</taxon>
        <taxon>Eurotiomycetes</taxon>
        <taxon>Chaetothyriomycetidae</taxon>
        <taxon>Chaetothyriales</taxon>
        <taxon>Herpotrichiellaceae</taxon>
        <taxon>Fonsecaea</taxon>
    </lineage>
</organism>
<evidence type="ECO:0000259" key="7">
    <source>
        <dbReference type="Pfam" id="PF20636"/>
    </source>
</evidence>
<feature type="domain" description="Survival Motor Neuron Gemin2-binding" evidence="7">
    <location>
        <begin position="20"/>
        <end position="39"/>
    </location>
</feature>
<feature type="region of interest" description="Disordered" evidence="6">
    <location>
        <begin position="62"/>
        <end position="189"/>
    </location>
</feature>
<dbReference type="PANTHER" id="PTHR39267:SF1">
    <property type="entry name" value="SURVIVAL MOTOR NEURON PROTEIN"/>
    <property type="match status" value="1"/>
</dbReference>
<proteinExistence type="inferred from homology"/>
<dbReference type="VEuPathDB" id="FungiDB:Z517_05493"/>
<evidence type="ECO:0000256" key="6">
    <source>
        <dbReference type="SAM" id="MobiDB-lite"/>
    </source>
</evidence>
<evidence type="ECO:0000256" key="5">
    <source>
        <dbReference type="ARBA" id="ARBA00023242"/>
    </source>
</evidence>
<dbReference type="RefSeq" id="XP_013286274.1">
    <property type="nucleotide sequence ID" value="XM_013430820.1"/>
</dbReference>
<accession>A0A0D2DXG4</accession>
<dbReference type="Proteomes" id="UP000053029">
    <property type="component" value="Unassembled WGS sequence"/>
</dbReference>
<dbReference type="InterPro" id="IPR040424">
    <property type="entry name" value="Smn1"/>
</dbReference>
<evidence type="ECO:0000256" key="1">
    <source>
        <dbReference type="ARBA" id="ARBA00004123"/>
    </source>
</evidence>
<feature type="compositionally biased region" description="Acidic residues" evidence="6">
    <location>
        <begin position="62"/>
        <end position="73"/>
    </location>
</feature>
<dbReference type="GO" id="GO:0005634">
    <property type="term" value="C:nucleus"/>
    <property type="evidence" value="ECO:0007669"/>
    <property type="project" value="UniProtKB-SubCell"/>
</dbReference>
<dbReference type="Pfam" id="PF20636">
    <property type="entry name" value="SMN_G2-BD"/>
    <property type="match status" value="1"/>
</dbReference>
<sequence length="258" mass="27958">MTKRKKQKTSHLTKGELSQAEIWDDSALIRSWNDAVTEYEYYHSIHARGEDVEEILRKAEMGELDDENTDADVDMGGQWRPVHPETPAEAATAAGAAAAAADENETTADAAAAARDTRSESGEVEDEDGPEGGPVGLEQRRKAAMDQFKSLSDEPDGQQKHPPQSTLERLTTTTTTAPAIGPCLPPTSAIVNEQVPPTATATVTGLSPDQTLENIKMAYYWAGYYSGLYDGQRQRQAQQAQAQAQAQPPAEDVTTDQQ</sequence>
<gene>
    <name evidence="8" type="ORF">Z517_05493</name>
</gene>
<keyword evidence="3" id="KW-0507">mRNA processing</keyword>
<comment type="subcellular location">
    <subcellularLocation>
        <location evidence="1">Nucleus</location>
    </subcellularLocation>
</comment>
<reference evidence="8 9" key="1">
    <citation type="submission" date="2015-01" db="EMBL/GenBank/DDBJ databases">
        <title>The Genome Sequence of Fonsecaea pedrosoi CBS 271.37.</title>
        <authorList>
            <consortium name="The Broad Institute Genomics Platform"/>
            <person name="Cuomo C."/>
            <person name="de Hoog S."/>
            <person name="Gorbushina A."/>
            <person name="Stielow B."/>
            <person name="Teixiera M."/>
            <person name="Abouelleil A."/>
            <person name="Chapman S.B."/>
            <person name="Priest M."/>
            <person name="Young S.K."/>
            <person name="Wortman J."/>
            <person name="Nusbaum C."/>
            <person name="Birren B."/>
        </authorList>
    </citation>
    <scope>NUCLEOTIDE SEQUENCE [LARGE SCALE GENOMIC DNA]</scope>
    <source>
        <strain evidence="8 9">CBS 271.37</strain>
    </source>
</reference>
<protein>
    <recommendedName>
        <fullName evidence="7">Survival Motor Neuron Gemin2-binding domain-containing protein</fullName>
    </recommendedName>
</protein>
<keyword evidence="4" id="KW-0508">mRNA splicing</keyword>
<name>A0A0D2DXG4_9EURO</name>
<comment type="similarity">
    <text evidence="2">Belongs to the SMN family.</text>
</comment>
<dbReference type="InterPro" id="IPR047313">
    <property type="entry name" value="SMN_C"/>
</dbReference>
<dbReference type="InterPro" id="IPR049481">
    <property type="entry name" value="SMN_G2-BD"/>
</dbReference>
<dbReference type="HOGENOM" id="CLU_093937_1_0_1"/>
<evidence type="ECO:0000256" key="3">
    <source>
        <dbReference type="ARBA" id="ARBA00022664"/>
    </source>
</evidence>
<feature type="compositionally biased region" description="Low complexity" evidence="6">
    <location>
        <begin position="234"/>
        <end position="250"/>
    </location>
</feature>
<evidence type="ECO:0000256" key="2">
    <source>
        <dbReference type="ARBA" id="ARBA00005371"/>
    </source>
</evidence>
<dbReference type="GeneID" id="25304983"/>
<dbReference type="EMBL" id="KN846971">
    <property type="protein sequence ID" value="KIW82466.1"/>
    <property type="molecule type" value="Genomic_DNA"/>
</dbReference>
<feature type="compositionally biased region" description="Polar residues" evidence="6">
    <location>
        <begin position="161"/>
        <end position="170"/>
    </location>
</feature>
<keyword evidence="5" id="KW-0539">Nucleus</keyword>
<dbReference type="OrthoDB" id="197400at2759"/>
<dbReference type="PANTHER" id="PTHR39267">
    <property type="entry name" value="SURVIVAL MOTOR NEURON-LIKE PROTEIN 1"/>
    <property type="match status" value="1"/>
</dbReference>
<evidence type="ECO:0000313" key="9">
    <source>
        <dbReference type="Proteomes" id="UP000053029"/>
    </source>
</evidence>
<evidence type="ECO:0000313" key="8">
    <source>
        <dbReference type="EMBL" id="KIW82466.1"/>
    </source>
</evidence>
<feature type="compositionally biased region" description="Low complexity" evidence="6">
    <location>
        <begin position="85"/>
        <end position="114"/>
    </location>
</feature>
<keyword evidence="9" id="KW-1185">Reference proteome</keyword>